<feature type="transmembrane region" description="Helical" evidence="1">
    <location>
        <begin position="7"/>
        <end position="26"/>
    </location>
</feature>
<feature type="domain" description="LysM" evidence="2">
    <location>
        <begin position="157"/>
        <end position="201"/>
    </location>
</feature>
<reference evidence="4" key="1">
    <citation type="journal article" date="2007" name="PLoS Genet.">
        <title>Patterns and implications of gene gain and loss in the evolution of Prochlorococcus.</title>
        <authorList>
            <person name="Kettler G.C."/>
            <person name="Martiny A.C."/>
            <person name="Huang K."/>
            <person name="Zucker J."/>
            <person name="Coleman M.L."/>
            <person name="Rodrigue S."/>
            <person name="Chen F."/>
            <person name="Lapidus A."/>
            <person name="Ferriera S."/>
            <person name="Johnson J."/>
            <person name="Steglich C."/>
            <person name="Church G.M."/>
            <person name="Richardson P."/>
            <person name="Chisholm S.W."/>
        </authorList>
    </citation>
    <scope>NUCLEOTIDE SEQUENCE [LARGE SCALE GENOMIC DNA]</scope>
    <source>
        <strain evidence="4">NATL1A</strain>
    </source>
</reference>
<dbReference type="HOGENOM" id="CLU_042401_0_0_3"/>
<dbReference type="PANTHER" id="PTHR33734">
    <property type="entry name" value="LYSM DOMAIN-CONTAINING GPI-ANCHORED PROTEIN 2"/>
    <property type="match status" value="1"/>
</dbReference>
<evidence type="ECO:0000256" key="1">
    <source>
        <dbReference type="SAM" id="Phobius"/>
    </source>
</evidence>
<evidence type="ECO:0000313" key="3">
    <source>
        <dbReference type="EMBL" id="ABM74987.1"/>
    </source>
</evidence>
<feature type="domain" description="LysM" evidence="2">
    <location>
        <begin position="90"/>
        <end position="134"/>
    </location>
</feature>
<feature type="domain" description="LysM" evidence="2">
    <location>
        <begin position="32"/>
        <end position="76"/>
    </location>
</feature>
<keyword evidence="1" id="KW-0812">Transmembrane</keyword>
<sequence>MIKNIKTPIGLFYINSIIFLLSIFPLKVNSETKIVAKSGDTLFKISKQYGVTLKELMYKNNFNDATKIIEGEVILIPNSGIVKYKKSEHITYKVIEGDTLYKISRDHNVSLNDIISMNNLRKDSYLNVNQIIFLPKGAKYNKAISIENIKVASKKVFYHKTTKTEDLSTIAYLHKIPIEQVKTLNKLNDPIKIKPNIKLKLRKDKPLKWIKYGSLMINWSDWTYFDGNYIAQSKTKKNKTFYLALSCKKRVLNNTLNNSYWTTWYFPETDFEFKLINDFCDQDFNF</sequence>
<keyword evidence="1" id="KW-1133">Transmembrane helix</keyword>
<dbReference type="CDD" id="cd00118">
    <property type="entry name" value="LysM"/>
    <property type="match status" value="2"/>
</dbReference>
<dbReference type="SMART" id="SM00257">
    <property type="entry name" value="LysM"/>
    <property type="match status" value="3"/>
</dbReference>
<dbReference type="InterPro" id="IPR018392">
    <property type="entry name" value="LysM"/>
</dbReference>
<dbReference type="InterPro" id="IPR036779">
    <property type="entry name" value="LysM_dom_sf"/>
</dbReference>
<dbReference type="SUPFAM" id="SSF54106">
    <property type="entry name" value="LysM domain"/>
    <property type="match status" value="2"/>
</dbReference>
<keyword evidence="1" id="KW-0472">Membrane</keyword>
<dbReference type="Pfam" id="PF01476">
    <property type="entry name" value="LysM"/>
    <property type="match status" value="3"/>
</dbReference>
<gene>
    <name evidence="3" type="ordered locus">NATL1_04231</name>
</gene>
<organism evidence="3 4">
    <name type="scientific">Prochlorococcus marinus (strain NATL1A)</name>
    <dbReference type="NCBI Taxonomy" id="167555"/>
    <lineage>
        <taxon>Bacteria</taxon>
        <taxon>Bacillati</taxon>
        <taxon>Cyanobacteriota</taxon>
        <taxon>Cyanophyceae</taxon>
        <taxon>Synechococcales</taxon>
        <taxon>Prochlorococcaceae</taxon>
        <taxon>Prochlorococcus</taxon>
    </lineage>
</organism>
<evidence type="ECO:0000259" key="2">
    <source>
        <dbReference type="PROSITE" id="PS51782"/>
    </source>
</evidence>
<accession>A2C0H7</accession>
<dbReference type="RefSeq" id="WP_011823177.1">
    <property type="nucleotide sequence ID" value="NC_008819.1"/>
</dbReference>
<dbReference type="GO" id="GO:0008932">
    <property type="term" value="F:lytic endotransglycosylase activity"/>
    <property type="evidence" value="ECO:0007669"/>
    <property type="project" value="TreeGrafter"/>
</dbReference>
<dbReference type="Gene3D" id="3.10.350.10">
    <property type="entry name" value="LysM domain"/>
    <property type="match status" value="2"/>
</dbReference>
<dbReference type="PROSITE" id="PS51782">
    <property type="entry name" value="LYSM"/>
    <property type="match status" value="3"/>
</dbReference>
<dbReference type="Proteomes" id="UP000002592">
    <property type="component" value="Chromosome"/>
</dbReference>
<proteinExistence type="predicted"/>
<protein>
    <submittedName>
        <fullName evidence="3">Possible LysM domain</fullName>
    </submittedName>
</protein>
<dbReference type="AlphaFoldDB" id="A2C0H7"/>
<dbReference type="EMBL" id="CP000553">
    <property type="protein sequence ID" value="ABM74987.1"/>
    <property type="molecule type" value="Genomic_DNA"/>
</dbReference>
<dbReference type="KEGG" id="pme:NATL1_04231"/>
<evidence type="ECO:0000313" key="4">
    <source>
        <dbReference type="Proteomes" id="UP000002592"/>
    </source>
</evidence>
<dbReference type="eggNOG" id="COG1388">
    <property type="taxonomic scope" value="Bacteria"/>
</dbReference>
<name>A2C0H7_PROM1</name>
<dbReference type="PANTHER" id="PTHR33734:SF22">
    <property type="entry name" value="MEMBRANE-BOUND LYTIC MUREIN TRANSGLYCOSYLASE D"/>
    <property type="match status" value="1"/>
</dbReference>